<dbReference type="Gene3D" id="3.30.40.10">
    <property type="entry name" value="Zinc/RING finger domain, C3HC4 (zinc finger)"/>
    <property type="match status" value="1"/>
</dbReference>
<protein>
    <recommendedName>
        <fullName evidence="3">RING-type domain-containing protein</fullName>
    </recommendedName>
</protein>
<evidence type="ECO:0000313" key="5">
    <source>
        <dbReference type="Proteomes" id="UP000078560"/>
    </source>
</evidence>
<evidence type="ECO:0000259" key="3">
    <source>
        <dbReference type="PROSITE" id="PS50089"/>
    </source>
</evidence>
<keyword evidence="1" id="KW-0479">Metal-binding</keyword>
<reference evidence="5" key="1">
    <citation type="submission" date="2016-05" db="EMBL/GenBank/DDBJ databases">
        <authorList>
            <person name="Naeem Raeece"/>
        </authorList>
    </citation>
    <scope>NUCLEOTIDE SEQUENCE [LARGE SCALE GENOMIC DNA]</scope>
</reference>
<dbReference type="AlphaFoldDB" id="A0A1A8W1L3"/>
<gene>
    <name evidence="4" type="ORF">POVCU2_0033690</name>
</gene>
<dbReference type="GO" id="GO:0008270">
    <property type="term" value="F:zinc ion binding"/>
    <property type="evidence" value="ECO:0007669"/>
    <property type="project" value="UniProtKB-KW"/>
</dbReference>
<keyword evidence="1" id="KW-0863">Zinc-finger</keyword>
<name>A0A1A8W1L3_PLAOA</name>
<feature type="domain" description="RING-type" evidence="3">
    <location>
        <begin position="299"/>
        <end position="349"/>
    </location>
</feature>
<dbReference type="Proteomes" id="UP000078560">
    <property type="component" value="Unassembled WGS sequence"/>
</dbReference>
<sequence>MEPGENHKRKYNKHAEVKLEQFKRAALEIIEYKDKIIRMLCAILEVQGTTTVPRTSQGTNNLRALNMSNDKMKSLQKERRKDNIVILEAWLTSHKKRTSSRKRTSKLYTHANFQLHTSMLTSNFVALKKNHELNLFSPPGKLNDELNKEKNFSDSILSSYKLSQNEVSDQLAENIFPIMHLHFLRFPMQYSASIIAREISKRKGNQELSPTDTFFLLFEALSTTICKKKDTHQEGSSNESVQLNTAESDKNFGESRNKELENFENPESNFESTYKPSTPGGMKNDKTSPQEVNQIAGDCQLCLMPNTESLHGNFPPVLYKLSCDHIFHLMCVYETVIRRECRKTCCICHKELSEEDKSYIISRVKREKKENEKKSKLLFKVMKLQAENKD</sequence>
<organism evidence="4 5">
    <name type="scientific">Plasmodium ovale curtisi</name>
    <dbReference type="NCBI Taxonomy" id="864141"/>
    <lineage>
        <taxon>Eukaryota</taxon>
        <taxon>Sar</taxon>
        <taxon>Alveolata</taxon>
        <taxon>Apicomplexa</taxon>
        <taxon>Aconoidasida</taxon>
        <taxon>Haemosporida</taxon>
        <taxon>Plasmodiidae</taxon>
        <taxon>Plasmodium</taxon>
        <taxon>Plasmodium (Plasmodium)</taxon>
    </lineage>
</organism>
<dbReference type="EMBL" id="FLQU01000454">
    <property type="protein sequence ID" value="SBS85837.1"/>
    <property type="molecule type" value="Genomic_DNA"/>
</dbReference>
<dbReference type="InterPro" id="IPR001841">
    <property type="entry name" value="Znf_RING"/>
</dbReference>
<feature type="compositionally biased region" description="Low complexity" evidence="2">
    <location>
        <begin position="263"/>
        <end position="272"/>
    </location>
</feature>
<dbReference type="InterPro" id="IPR013083">
    <property type="entry name" value="Znf_RING/FYVE/PHD"/>
</dbReference>
<keyword evidence="1" id="KW-0862">Zinc</keyword>
<accession>A0A1A8W1L3</accession>
<feature type="compositionally biased region" description="Polar residues" evidence="2">
    <location>
        <begin position="234"/>
        <end position="246"/>
    </location>
</feature>
<evidence type="ECO:0000256" key="1">
    <source>
        <dbReference type="PROSITE-ProRule" id="PRU00175"/>
    </source>
</evidence>
<dbReference type="SUPFAM" id="SSF57850">
    <property type="entry name" value="RING/U-box"/>
    <property type="match status" value="1"/>
</dbReference>
<dbReference type="PROSITE" id="PS50089">
    <property type="entry name" value="ZF_RING_2"/>
    <property type="match status" value="1"/>
</dbReference>
<evidence type="ECO:0000313" key="4">
    <source>
        <dbReference type="EMBL" id="SBS85837.1"/>
    </source>
</evidence>
<evidence type="ECO:0000256" key="2">
    <source>
        <dbReference type="SAM" id="MobiDB-lite"/>
    </source>
</evidence>
<proteinExistence type="predicted"/>
<feature type="region of interest" description="Disordered" evidence="2">
    <location>
        <begin position="229"/>
        <end position="289"/>
    </location>
</feature>
<feature type="compositionally biased region" description="Basic and acidic residues" evidence="2">
    <location>
        <begin position="247"/>
        <end position="261"/>
    </location>
</feature>